<sequence length="222" mass="24996">MGNWMYELSDINLFCFVTKKMTENFLYRVNHECKCLVVSNFASSQITAPFPPYKLLCQKMLQLPNFSPVTLPQRFDLDALGLIEDIPAEGSPDNHLRSREEITLIDQLPIGRDPYVALSFDDDIGMLPTEENPSPMQENILSQPSVDRDPGFQETSVQYDAAQINETDAFQNSLQSDRTNVLTVAMDLGNVDSSNQTEFIDLRVIDDENPPDVEVMGSVIPD</sequence>
<organism evidence="1 2">
    <name type="scientific">Erythroxylum novogranatense</name>
    <dbReference type="NCBI Taxonomy" id="1862640"/>
    <lineage>
        <taxon>Eukaryota</taxon>
        <taxon>Viridiplantae</taxon>
        <taxon>Streptophyta</taxon>
        <taxon>Embryophyta</taxon>
        <taxon>Tracheophyta</taxon>
        <taxon>Spermatophyta</taxon>
        <taxon>Magnoliopsida</taxon>
        <taxon>eudicotyledons</taxon>
        <taxon>Gunneridae</taxon>
        <taxon>Pentapetalae</taxon>
        <taxon>rosids</taxon>
        <taxon>fabids</taxon>
        <taxon>Malpighiales</taxon>
        <taxon>Erythroxylaceae</taxon>
        <taxon>Erythroxylum</taxon>
    </lineage>
</organism>
<accession>A0AAV8T6Y5</accession>
<dbReference type="AlphaFoldDB" id="A0AAV8T6Y5"/>
<dbReference type="Proteomes" id="UP001159364">
    <property type="component" value="Linkage Group LG06"/>
</dbReference>
<gene>
    <name evidence="1" type="ORF">K2173_006590</name>
</gene>
<evidence type="ECO:0000313" key="2">
    <source>
        <dbReference type="Proteomes" id="UP001159364"/>
    </source>
</evidence>
<reference evidence="1 2" key="1">
    <citation type="submission" date="2021-09" db="EMBL/GenBank/DDBJ databases">
        <title>Genomic insights and catalytic innovation underlie evolution of tropane alkaloids biosynthesis.</title>
        <authorList>
            <person name="Wang Y.-J."/>
            <person name="Tian T."/>
            <person name="Huang J.-P."/>
            <person name="Huang S.-X."/>
        </authorList>
    </citation>
    <scope>NUCLEOTIDE SEQUENCE [LARGE SCALE GENOMIC DNA]</scope>
    <source>
        <strain evidence="1">KIB-2018</strain>
        <tissue evidence="1">Leaf</tissue>
    </source>
</reference>
<proteinExistence type="predicted"/>
<dbReference type="EMBL" id="JAIWQS010000006">
    <property type="protein sequence ID" value="KAJ8761988.1"/>
    <property type="molecule type" value="Genomic_DNA"/>
</dbReference>
<keyword evidence="2" id="KW-1185">Reference proteome</keyword>
<evidence type="ECO:0000313" key="1">
    <source>
        <dbReference type="EMBL" id="KAJ8761988.1"/>
    </source>
</evidence>
<protein>
    <submittedName>
        <fullName evidence="1">Uncharacterized protein</fullName>
    </submittedName>
</protein>
<name>A0AAV8T6Y5_9ROSI</name>
<comment type="caution">
    <text evidence="1">The sequence shown here is derived from an EMBL/GenBank/DDBJ whole genome shotgun (WGS) entry which is preliminary data.</text>
</comment>